<organism evidence="7 8">
    <name type="scientific">Hymenoscyphus fraxineus</name>
    <dbReference type="NCBI Taxonomy" id="746836"/>
    <lineage>
        <taxon>Eukaryota</taxon>
        <taxon>Fungi</taxon>
        <taxon>Dikarya</taxon>
        <taxon>Ascomycota</taxon>
        <taxon>Pezizomycotina</taxon>
        <taxon>Leotiomycetes</taxon>
        <taxon>Helotiales</taxon>
        <taxon>Helotiaceae</taxon>
        <taxon>Hymenoscyphus</taxon>
    </lineage>
</organism>
<name>A0A9N9KVY1_9HELO</name>
<keyword evidence="2" id="KW-0963">Cytoplasm</keyword>
<feature type="domain" description="Ubiquitin-like" evidence="5">
    <location>
        <begin position="9"/>
        <end position="57"/>
    </location>
</feature>
<dbReference type="SUPFAM" id="SSF54236">
    <property type="entry name" value="Ubiquitin-like"/>
    <property type="match status" value="1"/>
</dbReference>
<dbReference type="CDD" id="cd01789">
    <property type="entry name" value="Ubl_TBCB"/>
    <property type="match status" value="1"/>
</dbReference>
<dbReference type="InterPro" id="IPR045172">
    <property type="entry name" value="TBCB_Ubl"/>
</dbReference>
<evidence type="ECO:0000259" key="6">
    <source>
        <dbReference type="PROSITE" id="PS50245"/>
    </source>
</evidence>
<reference evidence="7" key="1">
    <citation type="submission" date="2021-07" db="EMBL/GenBank/DDBJ databases">
        <authorList>
            <person name="Durling M."/>
        </authorList>
    </citation>
    <scope>NUCLEOTIDE SEQUENCE</scope>
</reference>
<evidence type="ECO:0000256" key="3">
    <source>
        <dbReference type="ARBA" id="ARBA00023186"/>
    </source>
</evidence>
<dbReference type="InterPro" id="IPR000938">
    <property type="entry name" value="CAP-Gly_domain"/>
</dbReference>
<proteinExistence type="inferred from homology"/>
<dbReference type="GO" id="GO:0005634">
    <property type="term" value="C:nucleus"/>
    <property type="evidence" value="ECO:0007669"/>
    <property type="project" value="TreeGrafter"/>
</dbReference>
<dbReference type="OrthoDB" id="5295208at2759"/>
<evidence type="ECO:0000256" key="2">
    <source>
        <dbReference type="ARBA" id="ARBA00022490"/>
    </source>
</evidence>
<evidence type="ECO:0000259" key="5">
    <source>
        <dbReference type="PROSITE" id="PS50053"/>
    </source>
</evidence>
<dbReference type="GO" id="GO:0043014">
    <property type="term" value="F:alpha-tubulin binding"/>
    <property type="evidence" value="ECO:0007669"/>
    <property type="project" value="InterPro"/>
</dbReference>
<protein>
    <recommendedName>
        <fullName evidence="9">CAP-Gly domain-containing protein</fullName>
    </recommendedName>
</protein>
<gene>
    <name evidence="7" type="ORF">HYFRA_00006746</name>
</gene>
<dbReference type="PROSITE" id="PS50053">
    <property type="entry name" value="UBIQUITIN_2"/>
    <property type="match status" value="1"/>
</dbReference>
<dbReference type="Gene3D" id="3.10.20.90">
    <property type="entry name" value="Phosphatidylinositol 3-kinase Catalytic Subunit, Chain A, domain 1"/>
    <property type="match status" value="1"/>
</dbReference>
<dbReference type="GO" id="GO:0005938">
    <property type="term" value="C:cell cortex"/>
    <property type="evidence" value="ECO:0007669"/>
    <property type="project" value="TreeGrafter"/>
</dbReference>
<evidence type="ECO:0008006" key="9">
    <source>
        <dbReference type="Google" id="ProtNLM"/>
    </source>
</evidence>
<comment type="caution">
    <text evidence="7">The sequence shown here is derived from an EMBL/GenBank/DDBJ whole genome shotgun (WGS) entry which is preliminary data.</text>
</comment>
<dbReference type="GO" id="GO:0051010">
    <property type="term" value="F:microtubule plus-end binding"/>
    <property type="evidence" value="ECO:0007669"/>
    <property type="project" value="TreeGrafter"/>
</dbReference>
<dbReference type="SMART" id="SM01052">
    <property type="entry name" value="CAP_GLY"/>
    <property type="match status" value="1"/>
</dbReference>
<keyword evidence="8" id="KW-1185">Reference proteome</keyword>
<keyword evidence="3" id="KW-0143">Chaperone</keyword>
<dbReference type="InterPro" id="IPR000626">
    <property type="entry name" value="Ubiquitin-like_dom"/>
</dbReference>
<dbReference type="PROSITE" id="PS50245">
    <property type="entry name" value="CAP_GLY_2"/>
    <property type="match status" value="1"/>
</dbReference>
<dbReference type="GO" id="GO:0007021">
    <property type="term" value="P:tubulin complex assembly"/>
    <property type="evidence" value="ECO:0007669"/>
    <property type="project" value="InterPro"/>
</dbReference>
<dbReference type="EMBL" id="CAJVRL010000052">
    <property type="protein sequence ID" value="CAG8953853.1"/>
    <property type="molecule type" value="Genomic_DNA"/>
</dbReference>
<dbReference type="Proteomes" id="UP000696280">
    <property type="component" value="Unassembled WGS sequence"/>
</dbReference>
<sequence>MSLQSAGDIPILISSENSGSERRITPSWTIGQLKAKLEPVTGIPPLSQKLLLKRAGQPSMPIEAIDEENTQLAAFPLAPYAEILVSDTRPPGQRENFTDASKVTKYELPPAIYETKTDSVLAWKKANKLGRFDPDAPAIIASRIAAHSQTIAERGIAVGKRCRVGGDDEKRGVVMYVGEVEAIAKKEGENGRGDWVGVRLDEPTGRNDGSLGGRRYWGQEGDGKFGVFVRGERVEVGEFGVRDEFAEEEEDEDEV</sequence>
<dbReference type="GO" id="GO:0007023">
    <property type="term" value="P:post-chaperonin tubulin folding pathway"/>
    <property type="evidence" value="ECO:0007669"/>
    <property type="project" value="InterPro"/>
</dbReference>
<dbReference type="PANTHER" id="PTHR18916:SF85">
    <property type="entry name" value="TUBULIN-FOLDING COFACTOR B"/>
    <property type="match status" value="1"/>
</dbReference>
<evidence type="ECO:0000313" key="7">
    <source>
        <dbReference type="EMBL" id="CAG8953853.1"/>
    </source>
</evidence>
<dbReference type="Pfam" id="PF14560">
    <property type="entry name" value="Ubiquitin_2"/>
    <property type="match status" value="1"/>
</dbReference>
<feature type="domain" description="CAP-Gly" evidence="6">
    <location>
        <begin position="186"/>
        <end position="230"/>
    </location>
</feature>
<dbReference type="AlphaFoldDB" id="A0A9N9KVY1"/>
<dbReference type="InterPro" id="IPR036859">
    <property type="entry name" value="CAP-Gly_dom_sf"/>
</dbReference>
<dbReference type="Pfam" id="PF01302">
    <property type="entry name" value="CAP_GLY"/>
    <property type="match status" value="1"/>
</dbReference>
<dbReference type="GO" id="GO:0035371">
    <property type="term" value="C:microtubule plus-end"/>
    <property type="evidence" value="ECO:0007669"/>
    <property type="project" value="TreeGrafter"/>
</dbReference>
<accession>A0A9N9KVY1</accession>
<dbReference type="PANTHER" id="PTHR18916">
    <property type="entry name" value="DYNACTIN 1-RELATED MICROTUBULE-BINDING"/>
    <property type="match status" value="1"/>
</dbReference>
<dbReference type="GO" id="GO:0031122">
    <property type="term" value="P:cytoplasmic microtubule organization"/>
    <property type="evidence" value="ECO:0007669"/>
    <property type="project" value="TreeGrafter"/>
</dbReference>
<dbReference type="Gene3D" id="2.30.30.190">
    <property type="entry name" value="CAP Gly-rich-like domain"/>
    <property type="match status" value="1"/>
</dbReference>
<evidence type="ECO:0000256" key="4">
    <source>
        <dbReference type="ARBA" id="ARBA00025779"/>
    </source>
</evidence>
<comment type="subcellular location">
    <subcellularLocation>
        <location evidence="1">Cytoplasm</location>
    </subcellularLocation>
</comment>
<dbReference type="SUPFAM" id="SSF74924">
    <property type="entry name" value="Cap-Gly domain"/>
    <property type="match status" value="1"/>
</dbReference>
<dbReference type="InterPro" id="IPR029071">
    <property type="entry name" value="Ubiquitin-like_domsf"/>
</dbReference>
<evidence type="ECO:0000256" key="1">
    <source>
        <dbReference type="ARBA" id="ARBA00004496"/>
    </source>
</evidence>
<evidence type="ECO:0000313" key="8">
    <source>
        <dbReference type="Proteomes" id="UP000696280"/>
    </source>
</evidence>
<comment type="similarity">
    <text evidence="4">Belongs to the TBCB family.</text>
</comment>